<dbReference type="InterPro" id="IPR050624">
    <property type="entry name" value="HTH-type_Tx_Regulator"/>
</dbReference>
<dbReference type="PROSITE" id="PS50977">
    <property type="entry name" value="HTH_TETR_2"/>
    <property type="match status" value="1"/>
</dbReference>
<feature type="DNA-binding region" description="H-T-H motif" evidence="2">
    <location>
        <begin position="67"/>
        <end position="86"/>
    </location>
</feature>
<evidence type="ECO:0000313" key="5">
    <source>
        <dbReference type="Proteomes" id="UP000442469"/>
    </source>
</evidence>
<accession>A0A6N8ENI2</accession>
<dbReference type="InterPro" id="IPR023772">
    <property type="entry name" value="DNA-bd_HTH_TetR-type_CS"/>
</dbReference>
<sequence>MSIFIDNHDFKLYMKFILNFRGLVNPINDDIINTLKHLRSVSMRDRKHLIMDTALELFKEHGIPHTSIQMILETSQVAKGTFYKYFNSKSDVIVAILEQSHQDDMVIRRELEACEYPSELALLADQLAVPMSLPEKRPILEMLWSEYHSGELEISALIGKQIKWLSSRLVDIYGAEIKPYSFDAAMLYFGMVQQVSLTWESLFRTSPDWHEVIPKLLRYIEAIIKVMLDSRENIFAMDPLLQLDQKGSGVHIEKGFVLELIDALKQKAAAGNTPVSSIELIDGLHGLIAQKVINCTLILIALKALKEAFERTGLELEARRLFFIAKIYLEQSQQRKEQTYEKK</sequence>
<dbReference type="AlphaFoldDB" id="A0A6N8ENI2"/>
<evidence type="ECO:0000256" key="2">
    <source>
        <dbReference type="PROSITE-ProRule" id="PRU00335"/>
    </source>
</evidence>
<protein>
    <submittedName>
        <fullName evidence="4">TetR family transcriptional regulator</fullName>
    </submittedName>
</protein>
<dbReference type="InterPro" id="IPR001647">
    <property type="entry name" value="HTH_TetR"/>
</dbReference>
<proteinExistence type="predicted"/>
<dbReference type="GO" id="GO:0003677">
    <property type="term" value="F:DNA binding"/>
    <property type="evidence" value="ECO:0007669"/>
    <property type="project" value="UniProtKB-UniRule"/>
</dbReference>
<comment type="caution">
    <text evidence="4">The sequence shown here is derived from an EMBL/GenBank/DDBJ whole genome shotgun (WGS) entry which is preliminary data.</text>
</comment>
<dbReference type="PANTHER" id="PTHR43479">
    <property type="entry name" value="ACREF/ENVCD OPERON REPRESSOR-RELATED"/>
    <property type="match status" value="1"/>
</dbReference>
<dbReference type="EMBL" id="WNZZ01000002">
    <property type="protein sequence ID" value="MUG21497.1"/>
    <property type="molecule type" value="Genomic_DNA"/>
</dbReference>
<dbReference type="Pfam" id="PF00440">
    <property type="entry name" value="TetR_N"/>
    <property type="match status" value="1"/>
</dbReference>
<dbReference type="PRINTS" id="PR00455">
    <property type="entry name" value="HTHTETR"/>
</dbReference>
<dbReference type="Gene3D" id="1.10.357.10">
    <property type="entry name" value="Tetracycline Repressor, domain 2"/>
    <property type="match status" value="1"/>
</dbReference>
<evidence type="ECO:0000313" key="4">
    <source>
        <dbReference type="EMBL" id="MUG21497.1"/>
    </source>
</evidence>
<dbReference type="SUPFAM" id="SSF46689">
    <property type="entry name" value="Homeodomain-like"/>
    <property type="match status" value="1"/>
</dbReference>
<organism evidence="4 5">
    <name type="scientific">Paenibacillus macerans</name>
    <name type="common">Bacillus macerans</name>
    <dbReference type="NCBI Taxonomy" id="44252"/>
    <lineage>
        <taxon>Bacteria</taxon>
        <taxon>Bacillati</taxon>
        <taxon>Bacillota</taxon>
        <taxon>Bacilli</taxon>
        <taxon>Bacillales</taxon>
        <taxon>Paenibacillaceae</taxon>
        <taxon>Paenibacillus</taxon>
    </lineage>
</organism>
<keyword evidence="1 2" id="KW-0238">DNA-binding</keyword>
<reference evidence="4 5" key="1">
    <citation type="submission" date="2019-11" db="EMBL/GenBank/DDBJ databases">
        <title>Draft genome sequences of five Paenibacillus species of dairy origin.</title>
        <authorList>
            <person name="Olajide A.M."/>
            <person name="Chen S."/>
            <person name="Lapointe G."/>
        </authorList>
    </citation>
    <scope>NUCLEOTIDE SEQUENCE [LARGE SCALE GENOMIC DNA]</scope>
    <source>
        <strain evidence="4 5">3CT49</strain>
    </source>
</reference>
<dbReference type="PROSITE" id="PS01081">
    <property type="entry name" value="HTH_TETR_1"/>
    <property type="match status" value="1"/>
</dbReference>
<dbReference type="InterPro" id="IPR009057">
    <property type="entry name" value="Homeodomain-like_sf"/>
</dbReference>
<evidence type="ECO:0000256" key="1">
    <source>
        <dbReference type="ARBA" id="ARBA00023125"/>
    </source>
</evidence>
<dbReference type="PANTHER" id="PTHR43479:SF22">
    <property type="entry name" value="TRANSCRIPTIONAL REGULATOR, TETR FAMILY"/>
    <property type="match status" value="1"/>
</dbReference>
<evidence type="ECO:0000259" key="3">
    <source>
        <dbReference type="PROSITE" id="PS50977"/>
    </source>
</evidence>
<dbReference type="OrthoDB" id="9812993at2"/>
<dbReference type="Proteomes" id="UP000442469">
    <property type="component" value="Unassembled WGS sequence"/>
</dbReference>
<gene>
    <name evidence="4" type="ORF">GNQ08_03510</name>
</gene>
<feature type="domain" description="HTH tetR-type" evidence="3">
    <location>
        <begin position="44"/>
        <end position="104"/>
    </location>
</feature>
<name>A0A6N8ENI2_PAEMA</name>